<dbReference type="InterPro" id="IPR052728">
    <property type="entry name" value="O2_lipid_transport_reg"/>
</dbReference>
<feature type="transmembrane region" description="Helical" evidence="1">
    <location>
        <begin position="406"/>
        <end position="432"/>
    </location>
</feature>
<comment type="caution">
    <text evidence="3">The sequence shown here is derived from an EMBL/GenBank/DDBJ whole genome shotgun (WGS) entry which is preliminary data.</text>
</comment>
<keyword evidence="1" id="KW-1133">Transmembrane helix</keyword>
<keyword evidence="5" id="KW-1185">Reference proteome</keyword>
<reference evidence="3" key="1">
    <citation type="submission" date="2021-02" db="EMBL/GenBank/DDBJ databases">
        <authorList>
            <person name="Nowell W R."/>
        </authorList>
    </citation>
    <scope>NUCLEOTIDE SEQUENCE</scope>
</reference>
<feature type="transmembrane region" description="Helical" evidence="1">
    <location>
        <begin position="76"/>
        <end position="98"/>
    </location>
</feature>
<gene>
    <name evidence="3" type="ORF">GPM918_LOCUS30428</name>
    <name evidence="4" type="ORF">SRO942_LOCUS31039</name>
</gene>
<dbReference type="EMBL" id="CAJNOQ010014402">
    <property type="protein sequence ID" value="CAF1340948.1"/>
    <property type="molecule type" value="Genomic_DNA"/>
</dbReference>
<feature type="domain" description="Acyltransferase 3" evidence="2">
    <location>
        <begin position="32"/>
        <end position="433"/>
    </location>
</feature>
<keyword evidence="1" id="KW-0472">Membrane</keyword>
<evidence type="ECO:0000313" key="4">
    <source>
        <dbReference type="EMBL" id="CAF4201736.1"/>
    </source>
</evidence>
<evidence type="ECO:0000259" key="2">
    <source>
        <dbReference type="Pfam" id="PF01757"/>
    </source>
</evidence>
<dbReference type="Pfam" id="PF01757">
    <property type="entry name" value="Acyl_transf_3"/>
    <property type="match status" value="1"/>
</dbReference>
<evidence type="ECO:0000313" key="3">
    <source>
        <dbReference type="EMBL" id="CAF1340948.1"/>
    </source>
</evidence>
<feature type="transmembrane region" description="Helical" evidence="1">
    <location>
        <begin position="177"/>
        <end position="193"/>
    </location>
</feature>
<dbReference type="PANTHER" id="PTHR11161:SF0">
    <property type="entry name" value="O-ACYLTRANSFERASE LIKE PROTEIN"/>
    <property type="match status" value="1"/>
</dbReference>
<feature type="transmembrane region" description="Helical" evidence="1">
    <location>
        <begin position="325"/>
        <end position="345"/>
    </location>
</feature>
<proteinExistence type="predicted"/>
<dbReference type="InterPro" id="IPR002656">
    <property type="entry name" value="Acyl_transf_3_dom"/>
</dbReference>
<dbReference type="AlphaFoldDB" id="A0A815GK99"/>
<feature type="transmembrane region" description="Helical" evidence="1">
    <location>
        <begin position="37"/>
        <end position="56"/>
    </location>
</feature>
<feature type="transmembrane region" description="Helical" evidence="1">
    <location>
        <begin position="286"/>
        <end position="304"/>
    </location>
</feature>
<organism evidence="3 5">
    <name type="scientific">Didymodactylos carnosus</name>
    <dbReference type="NCBI Taxonomy" id="1234261"/>
    <lineage>
        <taxon>Eukaryota</taxon>
        <taxon>Metazoa</taxon>
        <taxon>Spiralia</taxon>
        <taxon>Gnathifera</taxon>
        <taxon>Rotifera</taxon>
        <taxon>Eurotatoria</taxon>
        <taxon>Bdelloidea</taxon>
        <taxon>Philodinida</taxon>
        <taxon>Philodinidae</taxon>
        <taxon>Didymodactylos</taxon>
    </lineage>
</organism>
<sequence>MTTPSDQDFYILNIIGDLKRLVERPQNHLAVVDAFRVFYSISIVLLHSVTLVTIFLPPTGIYSCKFTSDPRFIQALFGVNQVDVFFVLSGLMLGLQLLPLIQSSSFNLKKFLHMILSRILRFYPTLIVTLIYTHYFIGEPIEIKNILSLLLFNRNTRYSINNLTLFTCHLWSISTDFKFFVLFTLFGWLLSVIKNKKYFSRILKVLLYLLYFSNCIICYYIFSIYPNDIAKLVGKNFNLLFSHTEETYAATVKRYNLTYYTKAERNYSDIEQKSNLIYFEQLYVPVYTRYGTFIVGVIIAMHLLTLNNSQQQEQQSKARILLKVICKYVLLSIGFVIIASGLISTSRTTDCDEIQTLPLAIIIFFFCFFKLIYGAGVGFILYCVLVPNKHPFHTPWLKYLFSLQIFYPLSQLSFGLYVFHIPILLTIFIYYIKPKPEQITIELACN</sequence>
<evidence type="ECO:0000256" key="1">
    <source>
        <dbReference type="SAM" id="Phobius"/>
    </source>
</evidence>
<keyword evidence="1" id="KW-0812">Transmembrane</keyword>
<feature type="non-terminal residue" evidence="3">
    <location>
        <position position="1"/>
    </location>
</feature>
<protein>
    <recommendedName>
        <fullName evidence="2">Acyltransferase 3 domain-containing protein</fullName>
    </recommendedName>
</protein>
<feature type="transmembrane region" description="Helical" evidence="1">
    <location>
        <begin position="205"/>
        <end position="225"/>
    </location>
</feature>
<feature type="transmembrane region" description="Helical" evidence="1">
    <location>
        <begin position="357"/>
        <end position="385"/>
    </location>
</feature>
<dbReference type="GO" id="GO:0016747">
    <property type="term" value="F:acyltransferase activity, transferring groups other than amino-acyl groups"/>
    <property type="evidence" value="ECO:0007669"/>
    <property type="project" value="InterPro"/>
</dbReference>
<name>A0A815GK99_9BILA</name>
<dbReference type="PANTHER" id="PTHR11161">
    <property type="entry name" value="O-ACYLTRANSFERASE"/>
    <property type="match status" value="1"/>
</dbReference>
<dbReference type="Proteomes" id="UP000663829">
    <property type="component" value="Unassembled WGS sequence"/>
</dbReference>
<dbReference type="EMBL" id="CAJOBC010058730">
    <property type="protein sequence ID" value="CAF4201736.1"/>
    <property type="molecule type" value="Genomic_DNA"/>
</dbReference>
<accession>A0A815GK99</accession>
<feature type="transmembrane region" description="Helical" evidence="1">
    <location>
        <begin position="119"/>
        <end position="137"/>
    </location>
</feature>
<dbReference type="Proteomes" id="UP000681722">
    <property type="component" value="Unassembled WGS sequence"/>
</dbReference>
<evidence type="ECO:0000313" key="5">
    <source>
        <dbReference type="Proteomes" id="UP000663829"/>
    </source>
</evidence>